<dbReference type="GO" id="GO:0016020">
    <property type="term" value="C:membrane"/>
    <property type="evidence" value="ECO:0007669"/>
    <property type="project" value="InterPro"/>
</dbReference>
<keyword evidence="5" id="KW-1185">Reference proteome</keyword>
<dbReference type="PANTHER" id="PTHR32089">
    <property type="entry name" value="METHYL-ACCEPTING CHEMOTAXIS PROTEIN MCPB"/>
    <property type="match status" value="1"/>
</dbReference>
<evidence type="ECO:0000259" key="3">
    <source>
        <dbReference type="PROSITE" id="PS50111"/>
    </source>
</evidence>
<accession>A0A4R2RYQ5</accession>
<comment type="caution">
    <text evidence="4">The sequence shown here is derived from an EMBL/GenBank/DDBJ whole genome shotgun (WGS) entry which is preliminary data.</text>
</comment>
<dbReference type="PANTHER" id="PTHR32089:SF112">
    <property type="entry name" value="LYSOZYME-LIKE PROTEIN-RELATED"/>
    <property type="match status" value="1"/>
</dbReference>
<reference evidence="4 5" key="1">
    <citation type="submission" date="2019-03" db="EMBL/GenBank/DDBJ databases">
        <title>Genomic Encyclopedia of Type Strains, Phase IV (KMG-IV): sequencing the most valuable type-strain genomes for metagenomic binning, comparative biology and taxonomic classification.</title>
        <authorList>
            <person name="Goeker M."/>
        </authorList>
    </citation>
    <scope>NUCLEOTIDE SEQUENCE [LARGE SCALE GENOMIC DNA]</scope>
    <source>
        <strain evidence="4 5">DSM 11170</strain>
    </source>
</reference>
<evidence type="ECO:0000313" key="4">
    <source>
        <dbReference type="EMBL" id="TCP64235.1"/>
    </source>
</evidence>
<dbReference type="Gene3D" id="1.10.287.950">
    <property type="entry name" value="Methyl-accepting chemotaxis protein"/>
    <property type="match status" value="1"/>
</dbReference>
<dbReference type="SMART" id="SM00283">
    <property type="entry name" value="MA"/>
    <property type="match status" value="1"/>
</dbReference>
<dbReference type="Proteomes" id="UP000294813">
    <property type="component" value="Unassembled WGS sequence"/>
</dbReference>
<evidence type="ECO:0000256" key="1">
    <source>
        <dbReference type="ARBA" id="ARBA00023224"/>
    </source>
</evidence>
<dbReference type="SUPFAM" id="SSF58104">
    <property type="entry name" value="Methyl-accepting chemotaxis protein (MCP) signaling domain"/>
    <property type="match status" value="1"/>
</dbReference>
<keyword evidence="1 2" id="KW-0807">Transducer</keyword>
<dbReference type="EMBL" id="SLXT01000011">
    <property type="protein sequence ID" value="TCP64235.1"/>
    <property type="molecule type" value="Genomic_DNA"/>
</dbReference>
<dbReference type="SUPFAM" id="SSF103190">
    <property type="entry name" value="Sensory domain-like"/>
    <property type="match status" value="1"/>
</dbReference>
<evidence type="ECO:0000313" key="5">
    <source>
        <dbReference type="Proteomes" id="UP000294813"/>
    </source>
</evidence>
<feature type="domain" description="Methyl-accepting transducer" evidence="3">
    <location>
        <begin position="117"/>
        <end position="276"/>
    </location>
</feature>
<evidence type="ECO:0000256" key="2">
    <source>
        <dbReference type="PROSITE-ProRule" id="PRU00284"/>
    </source>
</evidence>
<dbReference type="GO" id="GO:0007165">
    <property type="term" value="P:signal transduction"/>
    <property type="evidence" value="ECO:0007669"/>
    <property type="project" value="UniProtKB-KW"/>
</dbReference>
<dbReference type="RefSeq" id="WP_131919221.1">
    <property type="nucleotide sequence ID" value="NZ_JAOQNU010000011.1"/>
</dbReference>
<proteinExistence type="predicted"/>
<dbReference type="InterPro" id="IPR029151">
    <property type="entry name" value="Sensor-like_sf"/>
</dbReference>
<dbReference type="AlphaFoldDB" id="A0A4R2RYQ5"/>
<dbReference type="InterPro" id="IPR004089">
    <property type="entry name" value="MCPsignal_dom"/>
</dbReference>
<dbReference type="OrthoDB" id="3192at2"/>
<gene>
    <name evidence="4" type="ORF">EDD73_11196</name>
</gene>
<protein>
    <submittedName>
        <fullName evidence="4">Methyl-accepting chemotaxis protein (MCP) signaling protein</fullName>
    </submittedName>
</protein>
<name>A0A4R2RYQ5_9FIRM</name>
<organism evidence="4 5">
    <name type="scientific">Heliophilum fasciatum</name>
    <dbReference type="NCBI Taxonomy" id="35700"/>
    <lineage>
        <taxon>Bacteria</taxon>
        <taxon>Bacillati</taxon>
        <taxon>Bacillota</taxon>
        <taxon>Clostridia</taxon>
        <taxon>Eubacteriales</taxon>
        <taxon>Heliobacteriaceae</taxon>
        <taxon>Heliophilum</taxon>
    </lineage>
</organism>
<dbReference type="Pfam" id="PF00015">
    <property type="entry name" value="MCPsignal"/>
    <property type="match status" value="1"/>
</dbReference>
<dbReference type="PROSITE" id="PS50111">
    <property type="entry name" value="CHEMOTAXIS_TRANSDUC_2"/>
    <property type="match status" value="1"/>
</dbReference>
<sequence>MELSENKILHAFDTVSHLLPHFFEDEIMFAITDTEKFLKFTPSQNLRPNIKAGDILPKGDAIYEAMKLGKPVSMVLSKEIFGIPFKAVGIPVKNELGEVIGGIGIGKSIKHQVELLEIAQTLAVSLDQITEAISYINTGVQETAESNNHVLEEVRITESATKNTDKVISFIRKIAVKTNLLGLNAAIESARAGVHGKGFGIVAEEIRKLSSSSNESIKQIEDTLKNIQMHVNNIAVNIEKGNQTVQEQASALEEITASIQQLSTTSQILERMASKL</sequence>